<dbReference type="Proteomes" id="UP000298416">
    <property type="component" value="Unassembled WGS sequence"/>
</dbReference>
<evidence type="ECO:0000313" key="2">
    <source>
        <dbReference type="EMBL" id="KAG6437543.1"/>
    </source>
</evidence>
<name>A0A8X8YRA5_SALSN</name>
<feature type="region of interest" description="Disordered" evidence="1">
    <location>
        <begin position="903"/>
        <end position="926"/>
    </location>
</feature>
<feature type="region of interest" description="Disordered" evidence="1">
    <location>
        <begin position="606"/>
        <end position="629"/>
    </location>
</feature>
<feature type="compositionally biased region" description="Polar residues" evidence="1">
    <location>
        <begin position="363"/>
        <end position="375"/>
    </location>
</feature>
<reference evidence="2" key="1">
    <citation type="submission" date="2018-01" db="EMBL/GenBank/DDBJ databases">
        <authorList>
            <person name="Mao J.F."/>
        </authorList>
    </citation>
    <scope>NUCLEOTIDE SEQUENCE</scope>
    <source>
        <strain evidence="2">Huo1</strain>
        <tissue evidence="2">Leaf</tissue>
    </source>
</reference>
<feature type="compositionally biased region" description="Polar residues" evidence="1">
    <location>
        <begin position="1191"/>
        <end position="1200"/>
    </location>
</feature>
<evidence type="ECO:0008006" key="4">
    <source>
        <dbReference type="Google" id="ProtNLM"/>
    </source>
</evidence>
<dbReference type="PANTHER" id="PTHR33416:SF20">
    <property type="entry name" value="NUCLEAR PORE COMPLEX PROTEIN NUP1"/>
    <property type="match status" value="1"/>
</dbReference>
<feature type="compositionally biased region" description="Polar residues" evidence="1">
    <location>
        <begin position="47"/>
        <end position="57"/>
    </location>
</feature>
<feature type="region of interest" description="Disordered" evidence="1">
    <location>
        <begin position="443"/>
        <end position="477"/>
    </location>
</feature>
<dbReference type="PANTHER" id="PTHR33416">
    <property type="entry name" value="NUCLEAR PORE COMPLEX PROTEIN NUP1"/>
    <property type="match status" value="1"/>
</dbReference>
<gene>
    <name evidence="2" type="ORF">SASPL_102462</name>
</gene>
<feature type="region of interest" description="Disordered" evidence="1">
    <location>
        <begin position="363"/>
        <end position="411"/>
    </location>
</feature>
<sequence length="1290" mass="133886">MSTAEEGGPTANGNTSSYGGGGAGGKFRKKPLRRQATPYDRPPTALRGNSTNSNDSSSWLTKLVVEPASKLISYGADRFFGSIFRRRLPLPPLPLRQPPVYCASSQFPIAIANMIFVVLINWNYGIGNGILVVHINWSYESEAQDGLAESNTQDSDMDQGIALNSQRGDREPGSGQCIQPINSSSSNGVTELEHLLKQKTFTRSEIAHLAELLQSRAAEVSPGDVSRINVVSALDSSRQKEFASGALEENRIDGIGSSAVMFTPVNNSRVVESDIASPAELAKAYMGSRPSQVSPSLLRMRNQLGKERTVLLADTLNPSRSPIVSLAKRSSVSMSAVENGFITPRSQGRSAIYTMPHTPYSRVNRTSTLKGSGINSSGFAGPSTSSSSLSPLENDGNFDSRPGTLKRRSSALDDEIGSVVSVRRIRQKSNSLTSSIRHTAHGVGVGSHVKQKPQMNGEERNKVLKNSGENENERVSRTSYFHVPSKSKEVAAKILQQLEMISPKEKLPVSKLEAMPENSPSKLISNRLSGRALRSLEDVGSSKLPLNVQDDLRSGDQINGILPDVHESSPLKQGKAEENGPNVSFIPSGRWNSDLNNDAAVSLKTSTPGLEPGDSVVKNGASQPQKKSAFRMSAEEDPLELPDVECNGLASRSLSENKGPFENLHAKPAGESQTTFQSKDKSSIGFLTSRSTSELTSGAVTFGKGTSVIDIPASEEERAASQSQIVSSSVPAFDKPKEVNSSHLFSFSSKATDNSPSLPSESTKSAKSPERSSSFANNSTLAGSHVKFGNSETGFHMKPVKEVDTNGKCGDGSSVALNGPSVSRSSPVSFPAASFSDMRQTSTGSAPLLTSSTSTTNILPTGSSTSTAGLSSGSIFGGAVKSSSSGGPVFKFGSSIDPPTIVSSAPTASISERADQRAEIDTNLSSGSSSSIFKLGSSFSNSTGNSLQSSLFASATKSPVFGAGTISQCTSAVSVPSASVPALNMNVGSSLGSMPTPSISFGFSSSTSTSDTTSLVPSGGLTSSLFKFGATPAAVTEGSAVSSSAATPSAFSFGLSSSSPTTNVCSSSGPTTSVFGFGGTSVSSATINTNSSFSSGTSGVFSFGEKSSFSSSTANSTTSVASNVFGSGWPSQKSPLFGSPFSSASPSSGFSFSASANAAPAGAASSGRIFSFTTASASPSQPVFGGGFTASPGNNDQMNAEDSMAEDPVPSSAPNPVFGEASVSPVPPTFAFGSAAPSQNNPFMFSSQQNQVPLQSPSFQASGSFSLGSTGGDKSGRRIVKVNRSKNRKK</sequence>
<protein>
    <recommendedName>
        <fullName evidence="4">Nuclear pore complex protein NUP1-like</fullName>
    </recommendedName>
</protein>
<dbReference type="GO" id="GO:0005635">
    <property type="term" value="C:nuclear envelope"/>
    <property type="evidence" value="ECO:0007669"/>
    <property type="project" value="TreeGrafter"/>
</dbReference>
<keyword evidence="3" id="KW-1185">Reference proteome</keyword>
<feature type="region of interest" description="Disordered" evidence="1">
    <location>
        <begin position="146"/>
        <end position="175"/>
    </location>
</feature>
<feature type="region of interest" description="Disordered" evidence="1">
    <location>
        <begin position="713"/>
        <end position="869"/>
    </location>
</feature>
<accession>A0A8X8YRA5</accession>
<feature type="compositionally biased region" description="Basic residues" evidence="1">
    <location>
        <begin position="1277"/>
        <end position="1290"/>
    </location>
</feature>
<evidence type="ECO:0000313" key="3">
    <source>
        <dbReference type="Proteomes" id="UP000298416"/>
    </source>
</evidence>
<feature type="region of interest" description="Disordered" evidence="1">
    <location>
        <begin position="653"/>
        <end position="683"/>
    </location>
</feature>
<feature type="region of interest" description="Disordered" evidence="1">
    <location>
        <begin position="1184"/>
        <end position="1290"/>
    </location>
</feature>
<dbReference type="EMBL" id="PNBA02000001">
    <property type="protein sequence ID" value="KAG6437543.1"/>
    <property type="molecule type" value="Genomic_DNA"/>
</dbReference>
<organism evidence="2">
    <name type="scientific">Salvia splendens</name>
    <name type="common">Scarlet sage</name>
    <dbReference type="NCBI Taxonomy" id="180675"/>
    <lineage>
        <taxon>Eukaryota</taxon>
        <taxon>Viridiplantae</taxon>
        <taxon>Streptophyta</taxon>
        <taxon>Embryophyta</taxon>
        <taxon>Tracheophyta</taxon>
        <taxon>Spermatophyta</taxon>
        <taxon>Magnoliopsida</taxon>
        <taxon>eudicotyledons</taxon>
        <taxon>Gunneridae</taxon>
        <taxon>Pentapetalae</taxon>
        <taxon>asterids</taxon>
        <taxon>lamiids</taxon>
        <taxon>Lamiales</taxon>
        <taxon>Lamiaceae</taxon>
        <taxon>Nepetoideae</taxon>
        <taxon>Mentheae</taxon>
        <taxon>Salviinae</taxon>
        <taxon>Salvia</taxon>
        <taxon>Salvia subgen. Calosphace</taxon>
        <taxon>core Calosphace</taxon>
    </lineage>
</organism>
<feature type="compositionally biased region" description="Polar residues" evidence="1">
    <location>
        <begin position="1236"/>
        <end position="1268"/>
    </location>
</feature>
<feature type="compositionally biased region" description="Low complexity" evidence="1">
    <location>
        <begin position="376"/>
        <end position="392"/>
    </location>
</feature>
<dbReference type="GO" id="GO:0016973">
    <property type="term" value="P:poly(A)+ mRNA export from nucleus"/>
    <property type="evidence" value="ECO:0007669"/>
    <property type="project" value="TreeGrafter"/>
</dbReference>
<dbReference type="GO" id="GO:0071763">
    <property type="term" value="P:nuclear membrane organization"/>
    <property type="evidence" value="ECO:0007669"/>
    <property type="project" value="TreeGrafter"/>
</dbReference>
<proteinExistence type="predicted"/>
<comment type="caution">
    <text evidence="2">The sequence shown here is derived from an EMBL/GenBank/DDBJ whole genome shotgun (WGS) entry which is preliminary data.</text>
</comment>
<evidence type="ECO:0000256" key="1">
    <source>
        <dbReference type="SAM" id="MobiDB-lite"/>
    </source>
</evidence>
<reference evidence="2" key="2">
    <citation type="submission" date="2020-08" db="EMBL/GenBank/DDBJ databases">
        <title>Plant Genome Project.</title>
        <authorList>
            <person name="Zhang R.-G."/>
        </authorList>
    </citation>
    <scope>NUCLEOTIDE SEQUENCE</scope>
    <source>
        <strain evidence="2">Huo1</strain>
        <tissue evidence="2">Leaf</tissue>
    </source>
</reference>
<feature type="region of interest" description="Disordered" evidence="1">
    <location>
        <begin position="1"/>
        <end position="57"/>
    </location>
</feature>
<feature type="compositionally biased region" description="Low complexity" evidence="1">
    <location>
        <begin position="720"/>
        <end position="730"/>
    </location>
</feature>
<feature type="compositionally biased region" description="Low complexity" evidence="1">
    <location>
        <begin position="821"/>
        <end position="869"/>
    </location>
</feature>
<feature type="compositionally biased region" description="Polar residues" evidence="1">
    <location>
        <begin position="741"/>
        <end position="782"/>
    </location>
</feature>